<dbReference type="InterPro" id="IPR002401">
    <property type="entry name" value="Cyt_P450_E_grp-I"/>
</dbReference>
<dbReference type="PANTHER" id="PTHR47951">
    <property type="entry name" value="OS08G0547900 PROTEIN"/>
    <property type="match status" value="1"/>
</dbReference>
<dbReference type="CDD" id="cd11073">
    <property type="entry name" value="CYP76-like"/>
    <property type="match status" value="1"/>
</dbReference>
<dbReference type="Pfam" id="PF13966">
    <property type="entry name" value="zf-RVT"/>
    <property type="match status" value="1"/>
</dbReference>
<evidence type="ECO:0000313" key="4">
    <source>
        <dbReference type="EMBL" id="SPC85682.1"/>
    </source>
</evidence>
<dbReference type="PRINTS" id="PR00463">
    <property type="entry name" value="EP450I"/>
</dbReference>
<dbReference type="PANTHER" id="PTHR47951:SF3">
    <property type="entry name" value="CYTOCHROME P450, FAMILY 706, SUBFAMILY A, POLYPEPTIDE 4"/>
    <property type="match status" value="1"/>
</dbReference>
<dbReference type="Pfam" id="PF00067">
    <property type="entry name" value="p450"/>
    <property type="match status" value="1"/>
</dbReference>
<name>A0A2N9FEQ3_FAGSY</name>
<keyword evidence="1" id="KW-0479">Metal-binding</keyword>
<dbReference type="InterPro" id="IPR026960">
    <property type="entry name" value="RVT-Znf"/>
</dbReference>
<feature type="binding site" description="axial binding residue" evidence="1">
    <location>
        <position position="456"/>
    </location>
    <ligand>
        <name>heme</name>
        <dbReference type="ChEBI" id="CHEBI:30413"/>
    </ligand>
    <ligandPart>
        <name>Fe</name>
        <dbReference type="ChEBI" id="CHEBI:18248"/>
    </ligandPart>
</feature>
<feature type="domain" description="Reverse transcriptase" evidence="3">
    <location>
        <begin position="780"/>
        <end position="1062"/>
    </location>
</feature>
<feature type="transmembrane region" description="Helical" evidence="2">
    <location>
        <begin position="15"/>
        <end position="36"/>
    </location>
</feature>
<accession>A0A2N9FEQ3</accession>
<dbReference type="SUPFAM" id="SSF56672">
    <property type="entry name" value="DNA/RNA polymerases"/>
    <property type="match status" value="1"/>
</dbReference>
<sequence>MTLISRLISTGNDRLSLSLLTLFVIFTLSCYAIWIYTKTNKRISPLPPGPRGIPLAGNLLSLNPDLHSYFAGLAQIYGPVFKLRLGNKVGIVVTSPSLAREVLKDHDVTFANRDVPEAVRAATYGGSDIAWTQNGPEWRMLRKVCVLKMLSNTTLDSVYTLRRKHFRETVGYFYSRVGSPENIGEQMFLTVLNVITNMLWGGTVEGEERASLGAEFREVISEMIDLLGKPNISDFYPILARFDLQGIRRKMDGLVRRFDPIFDAMIDQRLKIDKAGAGGKESKDFLQFLLKVKDEGDSKTPLTMIHLKALLMDMVVGGTDTSSNTFEFAMAEIMNKPEVMRKIHQELDVVVGKDNIVEEFHIHKLHYLHSVMKETLRLHPALPLLIPHCPSKTCIVGGYTIPKGSRIFVNVWAIQRDPSIWKNPLNFDPERFLNSKWDYSGSEFNYFPFGSGRRICAGKAMAERMVMYSLATLLHSFDWKLPHGEKLELTEKFGFVLKKKIPLIAIPTPRHIPFLNSDHDALVVVIKQTEERQVKRKTRFRFENNWLQADGCEKIVKEAWQLPQSGHVLFQVCQRIKACRVALLQWSQTIKRPTKKRVDQLRTICVDLEKKCQDHPGHIEHITNRSTARKNLNNILAQEESYWHQRSRIAWLRDGDRNTRFFHASATQRHQKNRISGLRNAADQLVTEQADMTIIVERYFSDIFHTSFPQTIDQVVSNVEPKITPAMNNSLLKPVTSAEVHEALFQMHPTKSPGPDGMNALFYQKFWHIIGNDVTKAIIEFFQSGKMLKSINYTHIALIPKVKAPESMTQFRPISLCNVMYKIISKVLANRLKLVLNHVISGNQSAFVPERLITDNILVAFEALHYLKTKRKGRSTHMAVKLDMSKAYDRVEWDFLSTMMCKMGFNDRWVNLVMQCLQTVSYSVVLNGEPMGYIRPTRGIRQGDPLSPYLFLICAEGLTTLLQNNAASGQLTGLSLNRGGPQISHLFFADNSLLFCKATMEECRVLLSTLNVYERASGQKLNYEKTSLFFSTNTAQATRQSICNALRTSSTGDLGKYLGLPPIIGRGKKQAFTEIKQKVARKLHGWKGKMLSQAGREVLIKSVAQALPSGKSIGKNGANSVGKREDGGMGFRDLALFNQALLAKQGWRLMQNPNTLLHRVLKAKYFPDCTFMEAQIPSHASYSWRSLAQARHVIRLGTRWRIGTGTKVNIWRDNWINANSPGKILSPRQLLPEFAKVSDLIDLETHNWKEQLIDSIFLPEEAEKIKSIPLCPNRQDSLVWLGTPSGTFTTRSAYQLMVDDNNRVTGSSSNPVRLNAFWNGIWKANVPHKIRVFMWRACSSILPTKTNLFKRGIVSSSTCPTCQDGAESVLHILWDCAYAKECWQNSPLSHLCTLPRPSSWNDLVELLNQPQLEASMMGPKAVTYVEEYLEANKRVDSTRPFSENKWLPPPNDCVKLNVAWQRFKESKTYGVGSVIRDYTGALLAAHCEILPQVGDNLTMAATSMQKALKICQEAGFQSVIVEFSHPQLKALILSKTTCLTEIDDHISWHPKL</sequence>
<dbReference type="EMBL" id="OIVN01000794">
    <property type="protein sequence ID" value="SPC85682.1"/>
    <property type="molecule type" value="Genomic_DNA"/>
</dbReference>
<keyword evidence="1" id="KW-0349">Heme</keyword>
<dbReference type="GO" id="GO:0004497">
    <property type="term" value="F:monooxygenase activity"/>
    <property type="evidence" value="ECO:0007669"/>
    <property type="project" value="InterPro"/>
</dbReference>
<evidence type="ECO:0000256" key="2">
    <source>
        <dbReference type="SAM" id="Phobius"/>
    </source>
</evidence>
<evidence type="ECO:0000259" key="3">
    <source>
        <dbReference type="PROSITE" id="PS50878"/>
    </source>
</evidence>
<dbReference type="PROSITE" id="PS50878">
    <property type="entry name" value="RT_POL"/>
    <property type="match status" value="1"/>
</dbReference>
<dbReference type="InterPro" id="IPR036396">
    <property type="entry name" value="Cyt_P450_sf"/>
</dbReference>
<keyword evidence="2" id="KW-0472">Membrane</keyword>
<dbReference type="PROSITE" id="PS51257">
    <property type="entry name" value="PROKAR_LIPOPROTEIN"/>
    <property type="match status" value="1"/>
</dbReference>
<dbReference type="GO" id="GO:0016705">
    <property type="term" value="F:oxidoreductase activity, acting on paired donors, with incorporation or reduction of molecular oxygen"/>
    <property type="evidence" value="ECO:0007669"/>
    <property type="project" value="InterPro"/>
</dbReference>
<dbReference type="FunFam" id="1.10.630.10:FF:000067">
    <property type="entry name" value="Cytochrome P450 - like protein"/>
    <property type="match status" value="1"/>
</dbReference>
<organism evidence="4">
    <name type="scientific">Fagus sylvatica</name>
    <name type="common">Beechnut</name>
    <dbReference type="NCBI Taxonomy" id="28930"/>
    <lineage>
        <taxon>Eukaryota</taxon>
        <taxon>Viridiplantae</taxon>
        <taxon>Streptophyta</taxon>
        <taxon>Embryophyta</taxon>
        <taxon>Tracheophyta</taxon>
        <taxon>Spermatophyta</taxon>
        <taxon>Magnoliopsida</taxon>
        <taxon>eudicotyledons</taxon>
        <taxon>Gunneridae</taxon>
        <taxon>Pentapetalae</taxon>
        <taxon>rosids</taxon>
        <taxon>fabids</taxon>
        <taxon>Fagales</taxon>
        <taxon>Fagaceae</taxon>
        <taxon>Fagus</taxon>
    </lineage>
</organism>
<dbReference type="SUPFAM" id="SSF48264">
    <property type="entry name" value="Cytochrome P450"/>
    <property type="match status" value="1"/>
</dbReference>
<dbReference type="InterPro" id="IPR000477">
    <property type="entry name" value="RT_dom"/>
</dbReference>
<dbReference type="Pfam" id="PF00078">
    <property type="entry name" value="RVT_1"/>
    <property type="match status" value="1"/>
</dbReference>
<comment type="cofactor">
    <cofactor evidence="1">
        <name>heme</name>
        <dbReference type="ChEBI" id="CHEBI:30413"/>
    </cofactor>
</comment>
<dbReference type="GO" id="GO:0020037">
    <property type="term" value="F:heme binding"/>
    <property type="evidence" value="ECO:0007669"/>
    <property type="project" value="InterPro"/>
</dbReference>
<keyword evidence="1" id="KW-0408">Iron</keyword>
<dbReference type="InterPro" id="IPR017972">
    <property type="entry name" value="Cyt_P450_CS"/>
</dbReference>
<evidence type="ECO:0000256" key="1">
    <source>
        <dbReference type="PIRSR" id="PIRSR602401-1"/>
    </source>
</evidence>
<protein>
    <recommendedName>
        <fullName evidence="3">Reverse transcriptase domain-containing protein</fullName>
    </recommendedName>
</protein>
<proteinExistence type="predicted"/>
<dbReference type="CDD" id="cd01650">
    <property type="entry name" value="RT_nLTR_like"/>
    <property type="match status" value="1"/>
</dbReference>
<reference evidence="4" key="1">
    <citation type="submission" date="2018-02" db="EMBL/GenBank/DDBJ databases">
        <authorList>
            <person name="Cohen D.B."/>
            <person name="Kent A.D."/>
        </authorList>
    </citation>
    <scope>NUCLEOTIDE SEQUENCE</scope>
</reference>
<keyword evidence="2" id="KW-1133">Transmembrane helix</keyword>
<dbReference type="GO" id="GO:0005506">
    <property type="term" value="F:iron ion binding"/>
    <property type="evidence" value="ECO:0007669"/>
    <property type="project" value="InterPro"/>
</dbReference>
<dbReference type="PROSITE" id="PS00086">
    <property type="entry name" value="CYTOCHROME_P450"/>
    <property type="match status" value="1"/>
</dbReference>
<dbReference type="PRINTS" id="PR00385">
    <property type="entry name" value="P450"/>
</dbReference>
<keyword evidence="2" id="KW-0812">Transmembrane</keyword>
<dbReference type="InterPro" id="IPR001128">
    <property type="entry name" value="Cyt_P450"/>
</dbReference>
<gene>
    <name evidence="4" type="ORF">FSB_LOCUS13564</name>
</gene>
<dbReference type="Gene3D" id="1.10.630.10">
    <property type="entry name" value="Cytochrome P450"/>
    <property type="match status" value="1"/>
</dbReference>
<dbReference type="InterPro" id="IPR043502">
    <property type="entry name" value="DNA/RNA_pol_sf"/>
</dbReference>